<dbReference type="Proteomes" id="UP000477750">
    <property type="component" value="Unassembled WGS sequence"/>
</dbReference>
<dbReference type="AlphaFoldDB" id="A0A6L5G6Z2"/>
<dbReference type="RefSeq" id="WP_153024565.1">
    <property type="nucleotide sequence ID" value="NZ_WIAO01000006.1"/>
</dbReference>
<evidence type="ECO:0000313" key="1">
    <source>
        <dbReference type="EMBL" id="MQM25417.1"/>
    </source>
</evidence>
<keyword evidence="2" id="KW-1185">Reference proteome</keyword>
<accession>A0A6L5G6Z2</accession>
<dbReference type="NCBIfam" id="NF040566">
    <property type="entry name" value="SCO2522_fam"/>
    <property type="match status" value="1"/>
</dbReference>
<reference evidence="1 2" key="1">
    <citation type="submission" date="2019-10" db="EMBL/GenBank/DDBJ databases">
        <title>Glycomyces albidus sp. nov., a novel actinomycete isolated from rhizosphere soil of wheat (Triticum aestivum L.).</title>
        <authorList>
            <person name="Qian L."/>
        </authorList>
    </citation>
    <scope>NUCLEOTIDE SEQUENCE [LARGE SCALE GENOMIC DNA]</scope>
    <source>
        <strain evidence="1 2">NEAU-7082</strain>
    </source>
</reference>
<organism evidence="1 2">
    <name type="scientific">Glycomyces albidus</name>
    <dbReference type="NCBI Taxonomy" id="2656774"/>
    <lineage>
        <taxon>Bacteria</taxon>
        <taxon>Bacillati</taxon>
        <taxon>Actinomycetota</taxon>
        <taxon>Actinomycetes</taxon>
        <taxon>Glycomycetales</taxon>
        <taxon>Glycomycetaceae</taxon>
        <taxon>Glycomyces</taxon>
    </lineage>
</organism>
<sequence>MTYEETSAKQRTERFGMSHLSIEVGHLYADDLARPDALKEEMASAAAWVHGTTEALTKRLGGRTPRVSTCYLVDDYFHQDLPDPEQLIATVSEAAADAGLRIDYLARESSCDRMGSLNLAGLVADRIVFEPPPGTNGSRPQVSDLGWLPNGVPTPKPRGIAMGAPLRWTPPSQNARREHSVFLDVELWNETAKGRRWSCPMLAAVWQLLRLGVLRDQGRRIGVPEPVESLVPAEHGHAPGQRLSGSRFPDTWAEMPPILQLNPRAFPFPAYRTVSVLSVDFLEVEHAVRVICGSVRPDAGAVESIRKSAEREGMTLPAELVDRLTYIFQGPL</sequence>
<evidence type="ECO:0000313" key="2">
    <source>
        <dbReference type="Proteomes" id="UP000477750"/>
    </source>
</evidence>
<proteinExistence type="predicted"/>
<gene>
    <name evidence="1" type="ORF">GFD30_07505</name>
</gene>
<protein>
    <submittedName>
        <fullName evidence="1">Uncharacterized protein</fullName>
    </submittedName>
</protein>
<name>A0A6L5G6Z2_9ACTN</name>
<dbReference type="InterPro" id="IPR049747">
    <property type="entry name" value="SCO2522-like"/>
</dbReference>
<comment type="caution">
    <text evidence="1">The sequence shown here is derived from an EMBL/GenBank/DDBJ whole genome shotgun (WGS) entry which is preliminary data.</text>
</comment>
<dbReference type="EMBL" id="WIAO01000006">
    <property type="protein sequence ID" value="MQM25417.1"/>
    <property type="molecule type" value="Genomic_DNA"/>
</dbReference>